<dbReference type="InterPro" id="IPR051687">
    <property type="entry name" value="Peroxisomal_Beta-Oxidation"/>
</dbReference>
<dbReference type="InterPro" id="IPR002347">
    <property type="entry name" value="SDR_fam"/>
</dbReference>
<comment type="caution">
    <text evidence="11">The sequence shown here is derived from an EMBL/GenBank/DDBJ whole genome shotgun (WGS) entry which is preliminary data.</text>
</comment>
<accession>A0A4U8UTK1</accession>
<dbReference type="CDD" id="cd05353">
    <property type="entry name" value="hydroxyacyl-CoA-like_DH_SDR_c-like"/>
    <property type="match status" value="1"/>
</dbReference>
<dbReference type="SUPFAM" id="SSF55718">
    <property type="entry name" value="SCP-like"/>
    <property type="match status" value="1"/>
</dbReference>
<dbReference type="InterPro" id="IPR003033">
    <property type="entry name" value="SCP2_sterol-bd_dom"/>
</dbReference>
<keyword evidence="7" id="KW-0576">Peroxisome</keyword>
<keyword evidence="4" id="KW-0276">Fatty acid metabolism</keyword>
<name>A0A4U8UTK1_STECR</name>
<reference evidence="11 12" key="2">
    <citation type="journal article" date="2019" name="G3 (Bethesda)">
        <title>Hybrid Assembly of the Genome of the Entomopathogenic Nematode Steinernema carpocapsae Identifies the X-Chromosome.</title>
        <authorList>
            <person name="Serra L."/>
            <person name="Macchietto M."/>
            <person name="Macias-Munoz A."/>
            <person name="McGill C.J."/>
            <person name="Rodriguez I.M."/>
            <person name="Rodriguez B."/>
            <person name="Murad R."/>
            <person name="Mortazavi A."/>
        </authorList>
    </citation>
    <scope>NUCLEOTIDE SEQUENCE [LARGE SCALE GENOMIC DNA]</scope>
    <source>
        <strain evidence="11 12">ALL</strain>
    </source>
</reference>
<dbReference type="Pfam" id="PF02036">
    <property type="entry name" value="SCP2"/>
    <property type="match status" value="1"/>
</dbReference>
<gene>
    <name evidence="11" type="ORF">L596_003714</name>
</gene>
<dbReference type="Gene3D" id="1.10.287.4290">
    <property type="match status" value="1"/>
</dbReference>
<dbReference type="EMBL" id="AZBU02000001">
    <property type="protein sequence ID" value="TMS36581.1"/>
    <property type="molecule type" value="Genomic_DNA"/>
</dbReference>
<proteinExistence type="inferred from homology"/>
<dbReference type="PANTHER" id="PTHR45024:SF2">
    <property type="entry name" value="SCP2 DOMAIN-CONTAINING PROTEIN"/>
    <property type="match status" value="1"/>
</dbReference>
<dbReference type="SMART" id="SM00822">
    <property type="entry name" value="PKS_KR"/>
    <property type="match status" value="1"/>
</dbReference>
<dbReference type="AlphaFoldDB" id="A0A4U8UTK1"/>
<dbReference type="GO" id="GO:0005777">
    <property type="term" value="C:peroxisome"/>
    <property type="evidence" value="ECO:0007669"/>
    <property type="project" value="UniProtKB-SubCell"/>
</dbReference>
<keyword evidence="6" id="KW-0443">Lipid metabolism</keyword>
<evidence type="ECO:0000256" key="4">
    <source>
        <dbReference type="ARBA" id="ARBA00022832"/>
    </source>
</evidence>
<dbReference type="PROSITE" id="PS00061">
    <property type="entry name" value="ADH_SHORT"/>
    <property type="match status" value="1"/>
</dbReference>
<dbReference type="STRING" id="34508.A0A4U8UTK1"/>
<dbReference type="GO" id="GO:0006631">
    <property type="term" value="P:fatty acid metabolic process"/>
    <property type="evidence" value="ECO:0007669"/>
    <property type="project" value="UniProtKB-KW"/>
</dbReference>
<dbReference type="OrthoDB" id="3592703at2759"/>
<evidence type="ECO:0000256" key="6">
    <source>
        <dbReference type="ARBA" id="ARBA00023098"/>
    </source>
</evidence>
<dbReference type="EMBL" id="CM016762">
    <property type="protein sequence ID" value="TMS36581.1"/>
    <property type="molecule type" value="Genomic_DNA"/>
</dbReference>
<dbReference type="PANTHER" id="PTHR45024">
    <property type="entry name" value="DEHYDROGENASES, SHORT CHAIN"/>
    <property type="match status" value="1"/>
</dbReference>
<evidence type="ECO:0000256" key="1">
    <source>
        <dbReference type="ARBA" id="ARBA00004275"/>
    </source>
</evidence>
<dbReference type="InterPro" id="IPR020904">
    <property type="entry name" value="Sc_DH/Rdtase_CS"/>
</dbReference>
<keyword evidence="12" id="KW-1185">Reference proteome</keyword>
<evidence type="ECO:0000313" key="12">
    <source>
        <dbReference type="Proteomes" id="UP000298663"/>
    </source>
</evidence>
<comment type="subcellular location">
    <subcellularLocation>
        <location evidence="1">Peroxisome</location>
    </subcellularLocation>
</comment>
<evidence type="ECO:0000313" key="11">
    <source>
        <dbReference type="EMBL" id="TMS36581.1"/>
    </source>
</evidence>
<dbReference type="FunFam" id="3.40.50.720:FF:000185">
    <property type="entry name" value="peroxisomal multifunctional enzyme type 2"/>
    <property type="match status" value="1"/>
</dbReference>
<protein>
    <recommendedName>
        <fullName evidence="8">Peroxisomal multifunctional enzyme type 2</fullName>
    </recommendedName>
</protein>
<feature type="domain" description="Ketoreductase" evidence="10">
    <location>
        <begin position="9"/>
        <end position="197"/>
    </location>
</feature>
<dbReference type="InterPro" id="IPR036291">
    <property type="entry name" value="NAD(P)-bd_dom_sf"/>
</dbReference>
<sequence>MSSLRFDGRVVVVTGAGGGLGRTYALDFAKRGAKVVVNDLGGSAHGTSSSTSMADKVVAEIRAAGGTAVANYDSVEFGEKIVKVAIDNYGRIDVIVNNAGILRDKSFMNVSEEDWDLIMKVHLKGAYSVTRAAWPYFRKQNFGRVINTSSNSGMYGSFGQTNYAAAKMGLIGLSHSLALEGAKYNIFANSIIPTAGSRLTLTVMPEEIVDMLKPEFVTPLVVYLCHESCQENGKIFEAGGGWYGTVQSYRSVGKAIPNATAENIRDQWQTITNMKDAKHYESSKDCSAELIALASEMKEEQTAQESHSSGSSKTKSAVFFKEMHEGLGANANLVKNIKAIVLYIITDGKQELSRFTLDLKNQPFCVYEGDVKNGEKVTTTVTIADDDFVQLASGKLNPQKAFMAGKLKVKGNIMLLQKLGGILDGQRKAKI</sequence>
<evidence type="ECO:0000256" key="3">
    <source>
        <dbReference type="ARBA" id="ARBA00006484"/>
    </source>
</evidence>
<dbReference type="InterPro" id="IPR057326">
    <property type="entry name" value="KR_dom"/>
</dbReference>
<dbReference type="InterPro" id="IPR036527">
    <property type="entry name" value="SCP2_sterol-bd_dom_sf"/>
</dbReference>
<evidence type="ECO:0000256" key="7">
    <source>
        <dbReference type="ARBA" id="ARBA00023140"/>
    </source>
</evidence>
<evidence type="ECO:0000259" key="10">
    <source>
        <dbReference type="SMART" id="SM00822"/>
    </source>
</evidence>
<dbReference type="PRINTS" id="PR00081">
    <property type="entry name" value="GDHRDH"/>
</dbReference>
<dbReference type="PRINTS" id="PR00080">
    <property type="entry name" value="SDRFAMILY"/>
</dbReference>
<dbReference type="Gene3D" id="3.40.50.720">
    <property type="entry name" value="NAD(P)-binding Rossmann-like Domain"/>
    <property type="match status" value="1"/>
</dbReference>
<evidence type="ECO:0000256" key="8">
    <source>
        <dbReference type="ARBA" id="ARBA00073497"/>
    </source>
</evidence>
<evidence type="ECO:0000256" key="5">
    <source>
        <dbReference type="ARBA" id="ARBA00023002"/>
    </source>
</evidence>
<comment type="similarity">
    <text evidence="3 9">Belongs to the short-chain dehydrogenases/reductases (SDR) family.</text>
</comment>
<dbReference type="SUPFAM" id="SSF51735">
    <property type="entry name" value="NAD(P)-binding Rossmann-fold domains"/>
    <property type="match status" value="1"/>
</dbReference>
<dbReference type="Proteomes" id="UP000298663">
    <property type="component" value="Chromosome X"/>
</dbReference>
<organism evidence="11 12">
    <name type="scientific">Steinernema carpocapsae</name>
    <name type="common">Entomopathogenic nematode</name>
    <dbReference type="NCBI Taxonomy" id="34508"/>
    <lineage>
        <taxon>Eukaryota</taxon>
        <taxon>Metazoa</taxon>
        <taxon>Ecdysozoa</taxon>
        <taxon>Nematoda</taxon>
        <taxon>Chromadorea</taxon>
        <taxon>Rhabditida</taxon>
        <taxon>Tylenchina</taxon>
        <taxon>Panagrolaimomorpha</taxon>
        <taxon>Strongyloidoidea</taxon>
        <taxon>Steinernematidae</taxon>
        <taxon>Steinernema</taxon>
    </lineage>
</organism>
<reference evidence="11 12" key="1">
    <citation type="journal article" date="2015" name="Genome Biol.">
        <title>Comparative genomics of Steinernema reveals deeply conserved gene regulatory networks.</title>
        <authorList>
            <person name="Dillman A.R."/>
            <person name="Macchietto M."/>
            <person name="Porter C.F."/>
            <person name="Rogers A."/>
            <person name="Williams B."/>
            <person name="Antoshechkin I."/>
            <person name="Lee M.M."/>
            <person name="Goodwin Z."/>
            <person name="Lu X."/>
            <person name="Lewis E.E."/>
            <person name="Goodrich-Blair H."/>
            <person name="Stock S.P."/>
            <person name="Adams B.J."/>
            <person name="Sternberg P.W."/>
            <person name="Mortazavi A."/>
        </authorList>
    </citation>
    <scope>NUCLEOTIDE SEQUENCE [LARGE SCALE GENOMIC DNA]</scope>
    <source>
        <strain evidence="11 12">ALL</strain>
    </source>
</reference>
<evidence type="ECO:0000256" key="2">
    <source>
        <dbReference type="ARBA" id="ARBA00005005"/>
    </source>
</evidence>
<dbReference type="Gene3D" id="3.30.1050.10">
    <property type="entry name" value="SCP2 sterol-binding domain"/>
    <property type="match status" value="1"/>
</dbReference>
<dbReference type="GO" id="GO:0016491">
    <property type="term" value="F:oxidoreductase activity"/>
    <property type="evidence" value="ECO:0007669"/>
    <property type="project" value="UniProtKB-KW"/>
</dbReference>
<evidence type="ECO:0000256" key="9">
    <source>
        <dbReference type="RuleBase" id="RU000363"/>
    </source>
</evidence>
<dbReference type="Pfam" id="PF00106">
    <property type="entry name" value="adh_short"/>
    <property type="match status" value="1"/>
</dbReference>
<dbReference type="GO" id="GO:0018812">
    <property type="term" value="F:3-hydroxyacyl-CoA dehydratase activity"/>
    <property type="evidence" value="ECO:0007669"/>
    <property type="project" value="UniProtKB-ARBA"/>
</dbReference>
<comment type="pathway">
    <text evidence="2">Lipid metabolism; fatty acid beta-oxidation.</text>
</comment>
<keyword evidence="5" id="KW-0560">Oxidoreductase</keyword>